<name>A0A917G9K2_9NOCA</name>
<reference evidence="1" key="2">
    <citation type="submission" date="2020-09" db="EMBL/GenBank/DDBJ databases">
        <authorList>
            <person name="Sun Q."/>
            <person name="Sedlacek I."/>
        </authorList>
    </citation>
    <scope>NUCLEOTIDE SEQUENCE</scope>
    <source>
        <strain evidence="1">CCM 7905</strain>
    </source>
</reference>
<accession>A0A917G9K2</accession>
<reference evidence="1" key="1">
    <citation type="journal article" date="2014" name="Int. J. Syst. Evol. Microbiol.">
        <title>Complete genome sequence of Corynebacterium casei LMG S-19264T (=DSM 44701T), isolated from a smear-ripened cheese.</title>
        <authorList>
            <consortium name="US DOE Joint Genome Institute (JGI-PGF)"/>
            <person name="Walter F."/>
            <person name="Albersmeier A."/>
            <person name="Kalinowski J."/>
            <person name="Ruckert C."/>
        </authorList>
    </citation>
    <scope>NUCLEOTIDE SEQUENCE</scope>
    <source>
        <strain evidence="1">CCM 7905</strain>
    </source>
</reference>
<evidence type="ECO:0000313" key="2">
    <source>
        <dbReference type="Proteomes" id="UP000654257"/>
    </source>
</evidence>
<organism evidence="1 2">
    <name type="scientific">Rhodococcoides trifolii</name>
    <dbReference type="NCBI Taxonomy" id="908250"/>
    <lineage>
        <taxon>Bacteria</taxon>
        <taxon>Bacillati</taxon>
        <taxon>Actinomycetota</taxon>
        <taxon>Actinomycetes</taxon>
        <taxon>Mycobacteriales</taxon>
        <taxon>Nocardiaceae</taxon>
        <taxon>Rhodococcoides</taxon>
    </lineage>
</organism>
<dbReference type="AlphaFoldDB" id="A0A917G9K2"/>
<evidence type="ECO:0000313" key="1">
    <source>
        <dbReference type="EMBL" id="GGG29804.1"/>
    </source>
</evidence>
<dbReference type="InterPro" id="IPR042070">
    <property type="entry name" value="PucR_C-HTH_sf"/>
</dbReference>
<dbReference type="RefSeq" id="WP_188548094.1">
    <property type="nucleotide sequence ID" value="NZ_BMCU01000011.1"/>
</dbReference>
<sequence>MQELLGKIAALDPDASLGIRVIACFDELIRGNVNSRALLSTAASLAGCPAGLTVSEPRRTMRMTQHGDLLDGGPPTDVFSYELPAGASVWLERTGSPHANDAIIVERLALAVGVRLGMERRDLEPSRDLGTTVDPERDPIERRAAAERLGLTAGRKYRVLAAPLFAVWTSHPSSASDVVSTAHGPIHIVVVDAAADRLDVRPSGAGTAVGYDDLDFSFRTAMVALQLCDGEREPYVDADRYTGIVELLAEAPERRTGPDVHRMADVMTHSWARPTVDAILDAPSVRHAARLAGVHHSTMQSRLDCVAEIMTFDPMSGYGRIRLGLAYLQHRLATSRVLDLPAPAIR</sequence>
<comment type="caution">
    <text evidence="1">The sequence shown here is derived from an EMBL/GenBank/DDBJ whole genome shotgun (WGS) entry which is preliminary data.</text>
</comment>
<protein>
    <recommendedName>
        <fullName evidence="3">CdaR family transcriptional regulator</fullName>
    </recommendedName>
</protein>
<dbReference type="Gene3D" id="1.10.10.2840">
    <property type="entry name" value="PucR C-terminal helix-turn-helix domain"/>
    <property type="match status" value="1"/>
</dbReference>
<dbReference type="Proteomes" id="UP000654257">
    <property type="component" value="Unassembled WGS sequence"/>
</dbReference>
<proteinExistence type="predicted"/>
<evidence type="ECO:0008006" key="3">
    <source>
        <dbReference type="Google" id="ProtNLM"/>
    </source>
</evidence>
<gene>
    <name evidence="1" type="ORF">GCM10007304_49510</name>
</gene>
<dbReference type="EMBL" id="BMCU01000011">
    <property type="protein sequence ID" value="GGG29804.1"/>
    <property type="molecule type" value="Genomic_DNA"/>
</dbReference>
<keyword evidence="2" id="KW-1185">Reference proteome</keyword>